<dbReference type="Proteomes" id="UP000033452">
    <property type="component" value="Unassembled WGS sequence"/>
</dbReference>
<evidence type="ECO:0000313" key="3">
    <source>
        <dbReference type="Proteomes" id="UP000033452"/>
    </source>
</evidence>
<feature type="domain" description="AraC effector-binding" evidence="1">
    <location>
        <begin position="1"/>
        <end position="153"/>
    </location>
</feature>
<dbReference type="SUPFAM" id="SSF55136">
    <property type="entry name" value="Probable bacterial effector-binding domain"/>
    <property type="match status" value="1"/>
</dbReference>
<dbReference type="InterPro" id="IPR011256">
    <property type="entry name" value="Reg_factor_effector_dom_sf"/>
</dbReference>
<keyword evidence="3" id="KW-1185">Reference proteome</keyword>
<name>A0A0F4QSP6_9GAMM</name>
<dbReference type="PANTHER" id="PTHR36444:SF2">
    <property type="entry name" value="TRANSCRIPTIONAL REGULATOR PROTEIN YOBU-RELATED"/>
    <property type="match status" value="1"/>
</dbReference>
<dbReference type="PANTHER" id="PTHR36444">
    <property type="entry name" value="TRANSCRIPTIONAL REGULATOR PROTEIN YOBU-RELATED"/>
    <property type="match status" value="1"/>
</dbReference>
<dbReference type="Pfam" id="PF14526">
    <property type="entry name" value="Cass2"/>
    <property type="match status" value="1"/>
</dbReference>
<proteinExistence type="predicted"/>
<sequence>MEVKTFAPRQVVGISTRTNNHYEQTEGEGHIIQLWQTFNQRYTPLLNQGATLYGIYSHYESDHHGDFKATVATDAAELIAHADKDQALQPQQLNAGRYLSFAAQGEMPQTVIRLWELVWRYFEQTDCPYQRAYLQDIEIYHHSDEVEIAISIL</sequence>
<reference evidence="2 3" key="1">
    <citation type="journal article" date="2015" name="BMC Genomics">
        <title>Genome mining reveals unlocked bioactive potential of marine Gram-negative bacteria.</title>
        <authorList>
            <person name="Machado H."/>
            <person name="Sonnenschein E.C."/>
            <person name="Melchiorsen J."/>
            <person name="Gram L."/>
        </authorList>
    </citation>
    <scope>NUCLEOTIDE SEQUENCE [LARGE SCALE GENOMIC DNA]</scope>
    <source>
        <strain evidence="2 3">S2471</strain>
    </source>
</reference>
<dbReference type="AlphaFoldDB" id="A0A0F4QSP6"/>
<accession>A0A0F4QSP6</accession>
<dbReference type="OrthoDB" id="3173400at2"/>
<dbReference type="InterPro" id="IPR010499">
    <property type="entry name" value="AraC_E-bd"/>
</dbReference>
<comment type="caution">
    <text evidence="2">The sequence shown here is derived from an EMBL/GenBank/DDBJ whole genome shotgun (WGS) entry which is preliminary data.</text>
</comment>
<gene>
    <name evidence="2" type="ORF">TW77_08980</name>
</gene>
<dbReference type="InterPro" id="IPR029441">
    <property type="entry name" value="Cass2"/>
</dbReference>
<organism evidence="2 3">
    <name type="scientific">Pseudoalteromonas rubra</name>
    <dbReference type="NCBI Taxonomy" id="43658"/>
    <lineage>
        <taxon>Bacteria</taxon>
        <taxon>Pseudomonadati</taxon>
        <taxon>Pseudomonadota</taxon>
        <taxon>Gammaproteobacteria</taxon>
        <taxon>Alteromonadales</taxon>
        <taxon>Pseudoalteromonadaceae</taxon>
        <taxon>Pseudoalteromonas</taxon>
    </lineage>
</organism>
<dbReference type="Gene3D" id="3.20.80.10">
    <property type="entry name" value="Regulatory factor, effector binding domain"/>
    <property type="match status" value="1"/>
</dbReference>
<dbReference type="RefSeq" id="WP_046004645.1">
    <property type="nucleotide sequence ID" value="NZ_JXYA01000018.1"/>
</dbReference>
<dbReference type="PATRIC" id="fig|43658.5.peg.1898"/>
<evidence type="ECO:0000259" key="1">
    <source>
        <dbReference type="SMART" id="SM00871"/>
    </source>
</evidence>
<dbReference type="InterPro" id="IPR053182">
    <property type="entry name" value="YobU-like_regulator"/>
</dbReference>
<dbReference type="EMBL" id="JXYA01000018">
    <property type="protein sequence ID" value="KJZ09622.1"/>
    <property type="molecule type" value="Genomic_DNA"/>
</dbReference>
<protein>
    <recommendedName>
        <fullName evidence="1">AraC effector-binding domain-containing protein</fullName>
    </recommendedName>
</protein>
<evidence type="ECO:0000313" key="2">
    <source>
        <dbReference type="EMBL" id="KJZ09622.1"/>
    </source>
</evidence>
<dbReference type="SMART" id="SM00871">
    <property type="entry name" value="AraC_E_bind"/>
    <property type="match status" value="1"/>
</dbReference>